<name>A0A843TRF2_COLES</name>
<reference evidence="2" key="1">
    <citation type="submission" date="2017-07" db="EMBL/GenBank/DDBJ databases">
        <title>Taro Niue Genome Assembly and Annotation.</title>
        <authorList>
            <person name="Atibalentja N."/>
            <person name="Keating K."/>
            <person name="Fields C.J."/>
        </authorList>
    </citation>
    <scope>NUCLEOTIDE SEQUENCE</scope>
    <source>
        <strain evidence="2">Niue_2</strain>
        <tissue evidence="2">Leaf</tissue>
    </source>
</reference>
<dbReference type="PANTHER" id="PTHR34280:SF2">
    <property type="entry name" value="OS01G0920100 PROTEIN"/>
    <property type="match status" value="1"/>
</dbReference>
<feature type="region of interest" description="Disordered" evidence="1">
    <location>
        <begin position="175"/>
        <end position="194"/>
    </location>
</feature>
<dbReference type="Proteomes" id="UP000652761">
    <property type="component" value="Unassembled WGS sequence"/>
</dbReference>
<gene>
    <name evidence="2" type="ORF">Taro_006540</name>
</gene>
<comment type="caution">
    <text evidence="2">The sequence shown here is derived from an EMBL/GenBank/DDBJ whole genome shotgun (WGS) entry which is preliminary data.</text>
</comment>
<feature type="region of interest" description="Disordered" evidence="1">
    <location>
        <begin position="135"/>
        <end position="168"/>
    </location>
</feature>
<dbReference type="PANTHER" id="PTHR34280">
    <property type="entry name" value="OS01G0920100 PROTEIN"/>
    <property type="match status" value="1"/>
</dbReference>
<evidence type="ECO:0000313" key="3">
    <source>
        <dbReference type="Proteomes" id="UP000652761"/>
    </source>
</evidence>
<protein>
    <submittedName>
        <fullName evidence="2">Uncharacterized protein</fullName>
    </submittedName>
</protein>
<feature type="compositionally biased region" description="Basic and acidic residues" evidence="1">
    <location>
        <begin position="181"/>
        <end position="194"/>
    </location>
</feature>
<sequence>MISSKFNSSMAVAYLLLGTKDETFFDSQECFESDCEDDFFSVNGDLTPSHGSTPIHHMVVAPIKLQQHKAVSVSDGLAEAKSEPSPRKTLAELLQETMAIEPADNEHNIVDEETEVHEKSELNKKIMDQLSNSLDGAPYLSTRNSINGERTPDGNLGNGKEKRGKAKHCCLPSLVHSLSFNDKKPPSPWRHSDG</sequence>
<dbReference type="InterPro" id="IPR038947">
    <property type="entry name" value="At3g27210-like"/>
</dbReference>
<accession>A0A843TRF2</accession>
<proteinExistence type="predicted"/>
<keyword evidence="3" id="KW-1185">Reference proteome</keyword>
<evidence type="ECO:0000256" key="1">
    <source>
        <dbReference type="SAM" id="MobiDB-lite"/>
    </source>
</evidence>
<dbReference type="OrthoDB" id="1925325at2759"/>
<organism evidence="2 3">
    <name type="scientific">Colocasia esculenta</name>
    <name type="common">Wild taro</name>
    <name type="synonym">Arum esculentum</name>
    <dbReference type="NCBI Taxonomy" id="4460"/>
    <lineage>
        <taxon>Eukaryota</taxon>
        <taxon>Viridiplantae</taxon>
        <taxon>Streptophyta</taxon>
        <taxon>Embryophyta</taxon>
        <taxon>Tracheophyta</taxon>
        <taxon>Spermatophyta</taxon>
        <taxon>Magnoliopsida</taxon>
        <taxon>Liliopsida</taxon>
        <taxon>Araceae</taxon>
        <taxon>Aroideae</taxon>
        <taxon>Colocasieae</taxon>
        <taxon>Colocasia</taxon>
    </lineage>
</organism>
<dbReference type="AlphaFoldDB" id="A0A843TRF2"/>
<evidence type="ECO:0000313" key="2">
    <source>
        <dbReference type="EMBL" id="MQL74168.1"/>
    </source>
</evidence>
<dbReference type="EMBL" id="NMUH01000195">
    <property type="protein sequence ID" value="MQL74168.1"/>
    <property type="molecule type" value="Genomic_DNA"/>
</dbReference>